<dbReference type="AlphaFoldDB" id="A0A0D8JSV4"/>
<sequence>MTVGHTVGKEKRQKSRGCVLLGEEFLSDRKRSEWQGGLLTGGAGWDLGLDSGGTSGMVVNTLEAPLWFICLHRLKVDVLRWSLFLGVNLEEETRLNYGAMRGNFWDGSIKQGLTTPLGLIHKITAEWSDATEKSCTTNQ</sequence>
<proteinExistence type="predicted"/>
<dbReference type="InParanoid" id="A0A0D8JSV4"/>
<organism evidence="1 2">
    <name type="scientific">Coccidioides immitis (strain RS)</name>
    <name type="common">Valley fever fungus</name>
    <dbReference type="NCBI Taxonomy" id="246410"/>
    <lineage>
        <taxon>Eukaryota</taxon>
        <taxon>Fungi</taxon>
        <taxon>Dikarya</taxon>
        <taxon>Ascomycota</taxon>
        <taxon>Pezizomycotina</taxon>
        <taxon>Eurotiomycetes</taxon>
        <taxon>Eurotiomycetidae</taxon>
        <taxon>Onygenales</taxon>
        <taxon>Onygenaceae</taxon>
        <taxon>Coccidioides</taxon>
    </lineage>
</organism>
<reference evidence="2" key="2">
    <citation type="journal article" date="2010" name="Genome Res.">
        <title>Population genomic sequencing of Coccidioides fungi reveals recent hybridization and transposon control.</title>
        <authorList>
            <person name="Neafsey D.E."/>
            <person name="Barker B.M."/>
            <person name="Sharpton T.J."/>
            <person name="Stajich J.E."/>
            <person name="Park D.J."/>
            <person name="Whiston E."/>
            <person name="Hung C.-Y."/>
            <person name="McMahan C."/>
            <person name="White J."/>
            <person name="Sykes S."/>
            <person name="Heiman D."/>
            <person name="Young S."/>
            <person name="Zeng Q."/>
            <person name="Abouelleil A."/>
            <person name="Aftuck L."/>
            <person name="Bessette D."/>
            <person name="Brown A."/>
            <person name="FitzGerald M."/>
            <person name="Lui A."/>
            <person name="Macdonald J.P."/>
            <person name="Priest M."/>
            <person name="Orbach M.J."/>
            <person name="Galgiani J.N."/>
            <person name="Kirkland T.N."/>
            <person name="Cole G.T."/>
            <person name="Birren B.W."/>
            <person name="Henn M.R."/>
            <person name="Taylor J.W."/>
            <person name="Rounsley S.D."/>
        </authorList>
    </citation>
    <scope>GENOME REANNOTATION</scope>
    <source>
        <strain evidence="2">RS</strain>
    </source>
</reference>
<accession>A0A0D8JSV4</accession>
<name>A0A0D8JSV4_COCIM</name>
<dbReference type="RefSeq" id="XP_004445825.1">
    <property type="nucleotide sequence ID" value="XM_004445768.1"/>
</dbReference>
<dbReference type="EMBL" id="GG704911">
    <property type="protein sequence ID" value="KJF60194.1"/>
    <property type="molecule type" value="Genomic_DNA"/>
</dbReference>
<evidence type="ECO:0000313" key="2">
    <source>
        <dbReference type="Proteomes" id="UP000001261"/>
    </source>
</evidence>
<dbReference type="GeneID" id="24164424"/>
<dbReference type="VEuPathDB" id="FungiDB:CIMG_12797"/>
<keyword evidence="2" id="KW-1185">Reference proteome</keyword>
<reference evidence="2" key="1">
    <citation type="journal article" date="2009" name="Genome Res.">
        <title>Comparative genomic analyses of the human fungal pathogens Coccidioides and their relatives.</title>
        <authorList>
            <person name="Sharpton T.J."/>
            <person name="Stajich J.E."/>
            <person name="Rounsley S.D."/>
            <person name="Gardner M.J."/>
            <person name="Wortman J.R."/>
            <person name="Jordar V.S."/>
            <person name="Maiti R."/>
            <person name="Kodira C.D."/>
            <person name="Neafsey D.E."/>
            <person name="Zeng Q."/>
            <person name="Hung C.-Y."/>
            <person name="McMahan C."/>
            <person name="Muszewska A."/>
            <person name="Grynberg M."/>
            <person name="Mandel M.A."/>
            <person name="Kellner E.M."/>
            <person name="Barker B.M."/>
            <person name="Galgiani J.N."/>
            <person name="Orbach M.J."/>
            <person name="Kirkland T.N."/>
            <person name="Cole G.T."/>
            <person name="Henn M.R."/>
            <person name="Birren B.W."/>
            <person name="Taylor J.W."/>
        </authorList>
    </citation>
    <scope>NUCLEOTIDE SEQUENCE [LARGE SCALE GENOMIC DNA]</scope>
    <source>
        <strain evidence="2">RS</strain>
    </source>
</reference>
<protein>
    <submittedName>
        <fullName evidence="1">Uncharacterized protein</fullName>
    </submittedName>
</protein>
<dbReference type="Proteomes" id="UP000001261">
    <property type="component" value="Unassembled WGS sequence"/>
</dbReference>
<dbReference type="KEGG" id="cim:CIMG_12797"/>
<gene>
    <name evidence="1" type="ORF">CIMG_12797</name>
</gene>
<evidence type="ECO:0000313" key="1">
    <source>
        <dbReference type="EMBL" id="KJF60194.1"/>
    </source>
</evidence>